<dbReference type="PANTHER" id="PTHR38690:SF1">
    <property type="entry name" value="PROTEASE"/>
    <property type="match status" value="1"/>
</dbReference>
<keyword evidence="5" id="KW-1185">Reference proteome</keyword>
<reference evidence="4" key="1">
    <citation type="submission" date="2019-02" db="EMBL/GenBank/DDBJ databases">
        <authorList>
            <person name="Li S.-H."/>
        </authorList>
    </citation>
    <scope>NUCLEOTIDE SEQUENCE</scope>
    <source>
        <strain evidence="4">IMCC8485</strain>
    </source>
</reference>
<protein>
    <recommendedName>
        <fullName evidence="3">YhdP central domain-containing protein</fullName>
    </recommendedName>
</protein>
<dbReference type="EMBL" id="SHNP01000001">
    <property type="protein sequence ID" value="MCX2972488.1"/>
    <property type="molecule type" value="Genomic_DNA"/>
</dbReference>
<keyword evidence="2" id="KW-0472">Membrane</keyword>
<sequence>MQQSIFHKLSNILWGLAVIAVVLLAIYVSLGRVLSTNLQSWQSEVLAELNSRVPFLIRAQRLAGEWHSFTPEIVFHGLELDLPESDAVPLQLSGGRIGIDVLKTLSSRSLQFTSLQLDGLELRGELTAEGKFIIPGLSGNSGELGEWLREFLLNIEYITLRDNALKLLLPSGERREYSLDLHLARDGSGRQLTADMLSTAGTDIHLVGRGLGNPFLPDEFEGVLYLRLDAGDLAAIEDMLVAEPELWMEGRLDSEAWLSWNRGKADFEIDLDISDLVLRPREGDWSVPLDALSLQASVQESRNRWTLFTNKLSVSLDDVEASVSRVQVDSWGSSLRLRTSALDLQPFNRLMQKIPSIPETLRSVFSTLAPRGELSALQVSLGDLARPLSEWNVEGNFDRLEVDSWKGAPGITSGTGYFELSEAGGYAVIDSQQFTMDYPTLYSQPLYYDDFYGTLNLSWDEDALLLHSGLITANAVEGTAKALFALNIPFTKTEVGLEMDLMVGLSNTHPIHRVKYIPYTLNPSLLNWLADAVGEGDVEQAGFVWRGSLKPKVRDFRTVQLMLNVDNTSLVYHPDWPAVSGLQGIVLLDDTNVSVWAETAELYESEVEHLSAEAWMGANSQMQLAIDGRVAGSANDALRAVNESLLGRLSKNAFAQWTADGSAETALKLQLNLANKEVPPIVDVKVDFADLDLLVNPGRLPIESINGLLQYHSDAGFNAKELVGRIWGEPVTLIVGQRSLLGDNDVFEFTRSAVEVDFRSRVDTKDLQRWLELDALALASGKADVQGQVAVVPGEVPLLTVSSTLEGVALAIPQPWTKLEETSEPLELALSLGGEQMILGVALGEELSLKLDITGGGLNAAALGVSVHPPDLLAGQVQVGGVASLVDVEGWIDFAARYLFAEQAASPLPPDPDALPSGPDPAAVLARKPSALRLVIDEAHADRLVLWGSEFDAVNFSLDLDGAGWEVRGSTEWLQGMYRQPAQGRASLVLDHVDLSQLADRDDEAAEAKQEAPRLFELPTIDVSVKEVWLEGKVIGDLQMSLESDGPVVRAKGIQGQLAGLQLLPEQPAELTWNQGQNSELQAMFHFSDFGDTLDQLGYAPFLETKKGQLELQLTWPGAPQTVSLASLNGALKLDVERGRFLETPAGTGALQVVEIVNLANVLSSLSLSHMFESGINFHSMDGEVLFHSGTLEVPGLNVEGSSSTFAVSGLSDVASQTLDAELVATLPVANNLPWVAALAAGLPVAAGVFVVSKVFEKQVNRLSSGIYSIKGTWDDPQINFDRIFDDELRPSEGAPVATDSSASSVNASVGDSSLDTQEPADTAEPDSLDPVSLEPNVPEIVPAQEPVDFQDPDEPAP</sequence>
<evidence type="ECO:0000313" key="5">
    <source>
        <dbReference type="Proteomes" id="UP001143307"/>
    </source>
</evidence>
<dbReference type="Pfam" id="PF13116">
    <property type="entry name" value="YhdP"/>
    <property type="match status" value="1"/>
</dbReference>
<dbReference type="RefSeq" id="WP_279251496.1">
    <property type="nucleotide sequence ID" value="NZ_SHNP01000001.1"/>
</dbReference>
<accession>A0ABT3SR70</accession>
<keyword evidence="2" id="KW-1133">Transmembrane helix</keyword>
<feature type="transmembrane region" description="Helical" evidence="2">
    <location>
        <begin position="12"/>
        <end position="30"/>
    </location>
</feature>
<dbReference type="InterPro" id="IPR011836">
    <property type="entry name" value="YhdP"/>
</dbReference>
<feature type="compositionally biased region" description="Acidic residues" evidence="1">
    <location>
        <begin position="1349"/>
        <end position="1358"/>
    </location>
</feature>
<gene>
    <name evidence="4" type="ORF">EYC87_02640</name>
</gene>
<dbReference type="PANTHER" id="PTHR38690">
    <property type="entry name" value="PROTEASE-RELATED"/>
    <property type="match status" value="1"/>
</dbReference>
<evidence type="ECO:0000256" key="1">
    <source>
        <dbReference type="SAM" id="MobiDB-lite"/>
    </source>
</evidence>
<name>A0ABT3SR70_9GAMM</name>
<proteinExistence type="predicted"/>
<feature type="compositionally biased region" description="Polar residues" evidence="1">
    <location>
        <begin position="1299"/>
        <end position="1317"/>
    </location>
</feature>
<evidence type="ECO:0000256" key="2">
    <source>
        <dbReference type="SAM" id="Phobius"/>
    </source>
</evidence>
<evidence type="ECO:0000313" key="4">
    <source>
        <dbReference type="EMBL" id="MCX2972488.1"/>
    </source>
</evidence>
<comment type="caution">
    <text evidence="4">The sequence shown here is derived from an EMBL/GenBank/DDBJ whole genome shotgun (WGS) entry which is preliminary data.</text>
</comment>
<feature type="region of interest" description="Disordered" evidence="1">
    <location>
        <begin position="1291"/>
        <end position="1358"/>
    </location>
</feature>
<feature type="domain" description="YhdP central" evidence="3">
    <location>
        <begin position="5"/>
        <end position="1279"/>
    </location>
</feature>
<organism evidence="4 5">
    <name type="scientific">Candidatus Seongchinamella marina</name>
    <dbReference type="NCBI Taxonomy" id="2518990"/>
    <lineage>
        <taxon>Bacteria</taxon>
        <taxon>Pseudomonadati</taxon>
        <taxon>Pseudomonadota</taxon>
        <taxon>Gammaproteobacteria</taxon>
        <taxon>Cellvibrionales</taxon>
        <taxon>Halieaceae</taxon>
        <taxon>Seongchinamella</taxon>
    </lineage>
</organism>
<dbReference type="InterPro" id="IPR025263">
    <property type="entry name" value="YhdP_central"/>
</dbReference>
<evidence type="ECO:0000259" key="3">
    <source>
        <dbReference type="Pfam" id="PF13116"/>
    </source>
</evidence>
<keyword evidence="2" id="KW-0812">Transmembrane</keyword>
<dbReference type="Proteomes" id="UP001143307">
    <property type="component" value="Unassembled WGS sequence"/>
</dbReference>